<keyword evidence="2" id="KW-0812">Transmembrane</keyword>
<feature type="transmembrane region" description="Helical" evidence="2">
    <location>
        <begin position="12"/>
        <end position="29"/>
    </location>
</feature>
<evidence type="ECO:0000256" key="2">
    <source>
        <dbReference type="SAM" id="Phobius"/>
    </source>
</evidence>
<dbReference type="RefSeq" id="XP_022083780.1">
    <property type="nucleotide sequence ID" value="XM_022228088.1"/>
</dbReference>
<reference evidence="4 5" key="1">
    <citation type="submission" date="2025-04" db="UniProtKB">
        <authorList>
            <consortium name="RefSeq"/>
        </authorList>
    </citation>
    <scope>IDENTIFICATION</scope>
</reference>
<evidence type="ECO:0000313" key="5">
    <source>
        <dbReference type="RefSeq" id="XP_022083781.1"/>
    </source>
</evidence>
<proteinExistence type="predicted"/>
<dbReference type="PANTHER" id="PTHR37490:SF1">
    <property type="entry name" value="GLYCOSYLTRANSFERASE 2-LIKE DOMAIN-CONTAINING PROTEIN"/>
    <property type="match status" value="1"/>
</dbReference>
<keyword evidence="2" id="KW-1133">Transmembrane helix</keyword>
<name>A0A8B7XUT4_ACAPL</name>
<sequence length="300" mass="34229">MAEYLKPRKNCAILVLTFLSVGVGVYLLHVKSNRVSTTATAVFQPAPVIRLTNSEFRSNTSTNTSSNSREKESASSTAAPPRIVTVGPPSQPLDYEFVISHYNEKLDWVKPLASHSHVYHKGKDKGPPFDVYKWEKLPNVGRESHTYLHHIIHNYDNLADLTVFLQGTGPFKDPHWCFPTPMDFVQHAKKKEYCKITQTYGGWTRLRHVSKWLKMLQRGEMRRANLTTGEFYQAVFGTPHPDTVPVCLTACFSASRENLRRFPVSLYERAISFVNDHSNPEEGHYLERLWATIANAKRNP</sequence>
<accession>A0A8B7XUT4</accession>
<dbReference type="RefSeq" id="XP_022083781.1">
    <property type="nucleotide sequence ID" value="XM_022228089.1"/>
</dbReference>
<gene>
    <name evidence="4 5" type="primary">LOC110975530</name>
</gene>
<dbReference type="Pfam" id="PF11913">
    <property type="entry name" value="DUF3431"/>
    <property type="match status" value="1"/>
</dbReference>
<keyword evidence="3" id="KW-1185">Reference proteome</keyword>
<dbReference type="GeneID" id="110975530"/>
<feature type="region of interest" description="Disordered" evidence="1">
    <location>
        <begin position="54"/>
        <end position="87"/>
    </location>
</feature>
<protein>
    <submittedName>
        <fullName evidence="4 5">Uncharacterized protein LOC110975530 isoform X1</fullName>
    </submittedName>
</protein>
<feature type="compositionally biased region" description="Low complexity" evidence="1">
    <location>
        <begin position="54"/>
        <end position="67"/>
    </location>
</feature>
<keyword evidence="2" id="KW-0472">Membrane</keyword>
<evidence type="ECO:0000256" key="1">
    <source>
        <dbReference type="SAM" id="MobiDB-lite"/>
    </source>
</evidence>
<evidence type="ECO:0000313" key="3">
    <source>
        <dbReference type="Proteomes" id="UP000694845"/>
    </source>
</evidence>
<evidence type="ECO:0000313" key="4">
    <source>
        <dbReference type="RefSeq" id="XP_022083780.1"/>
    </source>
</evidence>
<dbReference type="Proteomes" id="UP000694845">
    <property type="component" value="Unplaced"/>
</dbReference>
<dbReference type="KEGG" id="aplc:110975530"/>
<dbReference type="InterPro" id="IPR021838">
    <property type="entry name" value="DUF3431"/>
</dbReference>
<dbReference type="PANTHER" id="PTHR37490">
    <property type="entry name" value="EXPRESSED PROTEIN"/>
    <property type="match status" value="1"/>
</dbReference>
<dbReference type="AlphaFoldDB" id="A0A8B7XUT4"/>
<dbReference type="OrthoDB" id="10010260at2759"/>
<organism evidence="3 4">
    <name type="scientific">Acanthaster planci</name>
    <name type="common">Crown-of-thorns starfish</name>
    <dbReference type="NCBI Taxonomy" id="133434"/>
    <lineage>
        <taxon>Eukaryota</taxon>
        <taxon>Metazoa</taxon>
        <taxon>Echinodermata</taxon>
        <taxon>Eleutherozoa</taxon>
        <taxon>Asterozoa</taxon>
        <taxon>Asteroidea</taxon>
        <taxon>Valvatacea</taxon>
        <taxon>Valvatida</taxon>
        <taxon>Acanthasteridae</taxon>
        <taxon>Acanthaster</taxon>
    </lineage>
</organism>